<reference evidence="4 5" key="1">
    <citation type="submission" date="2024-02" db="EMBL/GenBank/DDBJ databases">
        <title>STSV induces naive adaptation in Sulfolobus.</title>
        <authorList>
            <person name="Xiang X."/>
            <person name="Song M."/>
        </authorList>
    </citation>
    <scope>NUCLEOTIDE SEQUENCE [LARGE SCALE GENOMIC DNA]</scope>
    <source>
        <strain evidence="4 5">RT2</strain>
    </source>
</reference>
<protein>
    <recommendedName>
        <fullName evidence="1">Sugar fermentation stimulation protein homolog</fullName>
    </recommendedName>
</protein>
<evidence type="ECO:0000256" key="1">
    <source>
        <dbReference type="HAMAP-Rule" id="MF_00095"/>
    </source>
</evidence>
<dbReference type="AlphaFoldDB" id="A0AAX4L3Q5"/>
<dbReference type="HAMAP" id="MF_00095">
    <property type="entry name" value="SfsA"/>
    <property type="match status" value="1"/>
</dbReference>
<dbReference type="NCBIfam" id="TIGR00230">
    <property type="entry name" value="sfsA"/>
    <property type="match status" value="1"/>
</dbReference>
<dbReference type="Proteomes" id="UP001432202">
    <property type="component" value="Chromosome"/>
</dbReference>
<dbReference type="Pfam" id="PF17746">
    <property type="entry name" value="SfsA_N"/>
    <property type="match status" value="1"/>
</dbReference>
<dbReference type="InterPro" id="IPR005224">
    <property type="entry name" value="SfsA"/>
</dbReference>
<sequence length="222" mass="25912">MIVYEFAEKLNEAYVIERVNRFLVKIIFNGEVTYAHLHDPGRLRELIYPGNKVLIRETKGIKTRFSITAAYANSRYVVVDSRLHNQIASKFLPSSYEKEVRVGSSRIDFKYDNTFVEVKGCTLVKDKIAYFPDAPTKRGRRHIQELRELIKKKEGYNALLMVLVMRDDAKCFLPNEETDPKFSMEFWSALKEGMKVSIKTFRLVENKIEYVEDIPLCKTNLI</sequence>
<dbReference type="PANTHER" id="PTHR30545">
    <property type="entry name" value="SUGAR FERMENTATION STIMULATION PROTEIN A"/>
    <property type="match status" value="1"/>
</dbReference>
<feature type="domain" description="Sugar fermentation stimulation protein C-terminal" evidence="2">
    <location>
        <begin position="94"/>
        <end position="202"/>
    </location>
</feature>
<dbReference type="EMBL" id="CP146016">
    <property type="protein sequence ID" value="WWQ61579.1"/>
    <property type="molecule type" value="Genomic_DNA"/>
</dbReference>
<keyword evidence="5" id="KW-1185">Reference proteome</keyword>
<dbReference type="Gene3D" id="2.40.50.580">
    <property type="match status" value="1"/>
</dbReference>
<evidence type="ECO:0000313" key="5">
    <source>
        <dbReference type="Proteomes" id="UP001432202"/>
    </source>
</evidence>
<organism evidence="4 5">
    <name type="scientific">Sulfolobus tengchongensis</name>
    <dbReference type="NCBI Taxonomy" id="207809"/>
    <lineage>
        <taxon>Archaea</taxon>
        <taxon>Thermoproteota</taxon>
        <taxon>Thermoprotei</taxon>
        <taxon>Sulfolobales</taxon>
        <taxon>Sulfolobaceae</taxon>
        <taxon>Sulfolobus</taxon>
    </lineage>
</organism>
<comment type="similarity">
    <text evidence="1">Belongs to the SfsA family.</text>
</comment>
<evidence type="ECO:0000313" key="4">
    <source>
        <dbReference type="EMBL" id="WWQ61579.1"/>
    </source>
</evidence>
<proteinExistence type="inferred from homology"/>
<dbReference type="PANTHER" id="PTHR30545:SF2">
    <property type="entry name" value="SUGAR FERMENTATION STIMULATION PROTEIN A"/>
    <property type="match status" value="1"/>
</dbReference>
<evidence type="ECO:0000259" key="2">
    <source>
        <dbReference type="Pfam" id="PF03749"/>
    </source>
</evidence>
<gene>
    <name evidence="1 4" type="primary">sfsA</name>
    <name evidence="4" type="ORF">V6M85_05770</name>
</gene>
<dbReference type="RefSeq" id="WP_338604141.1">
    <property type="nucleotide sequence ID" value="NZ_CP146016.1"/>
</dbReference>
<accession>A0AAX4L3Q5</accession>
<dbReference type="Gene3D" id="3.40.1350.60">
    <property type="match status" value="1"/>
</dbReference>
<dbReference type="InterPro" id="IPR040452">
    <property type="entry name" value="SfsA_C"/>
</dbReference>
<dbReference type="CDD" id="cd22357">
    <property type="entry name" value="SfsA-like"/>
    <property type="match status" value="1"/>
</dbReference>
<dbReference type="Pfam" id="PF03749">
    <property type="entry name" value="SfsA"/>
    <property type="match status" value="1"/>
</dbReference>
<evidence type="ECO:0000259" key="3">
    <source>
        <dbReference type="Pfam" id="PF17746"/>
    </source>
</evidence>
<dbReference type="GeneID" id="89336256"/>
<dbReference type="GO" id="GO:0003677">
    <property type="term" value="F:DNA binding"/>
    <property type="evidence" value="ECO:0007669"/>
    <property type="project" value="InterPro"/>
</dbReference>
<name>A0AAX4L3Q5_9CREN</name>
<dbReference type="InterPro" id="IPR041465">
    <property type="entry name" value="SfsA_N"/>
</dbReference>
<feature type="domain" description="SfsA N-terminal OB" evidence="3">
    <location>
        <begin position="16"/>
        <end position="79"/>
    </location>
</feature>